<comment type="caution">
    <text evidence="1">The sequence shown here is derived from an EMBL/GenBank/DDBJ whole genome shotgun (WGS) entry which is preliminary data.</text>
</comment>
<keyword evidence="2" id="KW-1185">Reference proteome</keyword>
<proteinExistence type="predicted"/>
<sequence length="3134" mass="349878">MQVPTGPETVNTRIQGNVEIAEGDRFFESPSAVEIACEVSKQMDNVKIEIADETGNAGSEVMEESKEKPEKNDKSPIIENLTGNSLLTAEIEESNLIGKGILKEERSIDPHSEVITDQDVSVEDKSMEKETVDMHENEKVESNEEVLGIPEAKLDQNGEASIHTPDLTVVSLNKDGETIIEEKSGETNSKEIENEAEKSTILVDDEKSLEAIESSEIIGNGKDENKISMNNGAGDAFTQRIAVLPDIQSYEEENLKISEADEEIVYKPYATPATEASSIHEELELKENTEVIEKIAKDDCISSAKDESHESPEQEGDGSFMKHAGTLGVNEGAAAIDASSSEDRNEDGSTFLVSKDKTGDTEIINALEDSQSGMSSHEERSEDLQQNEPEEEKLERSLSVVDEDFIVATSTEYAQTIEEEASIKIHEERFEGKITDALDHSQSGTSDHEEKPENLPQNEPEEEKLEGSLSVVDVDSSIVASTESAETTSVQGETPFKSQEESFEEIMKEDLPIHTDTDSKNEIPEDKNVPLIELNEMIERVEVEVPNENANDIHDTHPLIEVAKQTEEINLDNVSSLEPEGKAQEVNEATPEEEKHIEDQPEPYQSWNLTILEHPSTEGKVKTEPTPQTNETDIKELDDVPGLESDEKSTIKGNIASEKSKEENYIEQVVELDSIEQVPVKSLEDEEKNAEEATGEISENSKTERAAESIEHEASKTTEGPQEIPDTCHVKEEESLQKEGKNITATESSSEEKPERNETFSSEANETPFQMEEGAPQTLEEAPHKEEIENETEENNDTKSNKIAIEEDLQVVVETSDASKSTESTIPEPKTEISNMVAEDEIKMEDTEELHESCKDTGKDEEAEKQDSEEDYVILPEPSEEKTVQCSEENKEEEKASKIEACTQLEATSVTSVQTREEENIVGQSRELEAEKIEQSSEEGHTVTDISLESIEQETVEIHPGDANKAEKSGGDLNPESVEQFPVKNLEDEEKKAKDFKGEVAANFEHGTEETAESIVHETCKTNESPREIVETFQVKQGDSLQCEENNVTVTESSSEEKPLENEPAEQLEKPLSLESNENKAFISDSDKVHSQMEESPPQNLEEASQKEEEKLERSFSAVDEDFIIAASTEYVETIEDEASIKIHEERFEEKITDALDHSQSGTSDCEEKPENLPQNEPEEEKLEGSLSAVDVDSSIVASTESAETTASVQGETLFKSQEESFEELMKEDLPIHTHTDSKNEIPEDKNVPLIELNEMIERVEVEVPNENANDIHDTHPLIEVAKQTEEINLDNVSSLEPEGKAQEVNEATPEKEKHIEDQPEPYQSWNLTILEHPSTEGKVKTEPTPQTNETDIKELDDVPGLESDEKSTIKGNIASEKSKEENYIEQVVELDSVEQVPVKSLEDEEKNAEEATGEISENSKTERAAESIEHEASKTTEGPQEIPDTCHVKEEESLQKEGKNITATESSPEEKPERNETFSSEANETPFQMEEGAPQTLEEAPHKEETENETEENNDTKSNKIAIEEDLQVVVETSDASKSTESTIPEPKTEISNMVAEDEIKMEDTEELHESCKDTGKDEEAEKQDSEEDYVILPEPSEEKTVQCSEENKEEEKASKIEACTQLEATSVTSVQTREEENIVGQSRELEAEKIEQSSEEGHTVTDIPSESIEQETVEIYPGDANEAEKSGGDLNPESVEQVPVKNLEDEKKKAKDFTGELAANFEPGTEETAESIVHETCKTNESPRETVETFQVKQGESLQCEENNVTVTESSSEEKPLENELAEQLEKPLSLESNKNEAFISDSDQVHSQMEESPPQNLEEASQKEENEKETDDNSDTKDNKITMEEDHQALAEIYDTSKSTESTILETKTVDNMVVEDDIKKEESEEICEDFKDAGEFEETEKHDMTEECITKPEPIGENIVQSSEDDDKKEETPKTEACAQLEASSVGEDNEKQTQNDENIVDHQSRELEVEKTEQSSKEDQTVLDISSKPIEEETAEIYPGNLNEAEKPGEEDNRNVEDSNIRDGIPESDVQVSVENLGDEEKKAKEPTREVSEKSKTEETAESITNETCKTTETPREILDTFQDAENLPCQMEEGAPQNLKEDPYEEENEKETEDNKIKMEEDNQAVAETSDASKSAENTILEPKTEMDKMVDEDDTGKEQYKELCEDKDVEEVEEKENIVEKSEEVEVEKIEPSCIEEHEVANMSLESIDREAVEISWGNEIKAEESEGKSDVIIEENNIRSLIPEPVEQVSEKNLEDEEKKAKEFTEEILDNSKTEEAAESTNNETSKTIESLREILDTFQEKRGESLQSEEKDLTAIESSQSLEKTPQKEENEKETEENNDTKDNRIAIKEGLQEVAETSDANKTTESSVLELKTEEDNMVVEDDIKKEESKELFENSKGAENDKHEMTEECRGVDKKEEETSKIKLEATGVVEDAETQILKEENQSAELEAEKSEKSFKEDQTIGCISPESIEQETVEISPVSVNKTEKSEGEKVEQIVEESITTDLVQSVEQAPVKNLEDEEKKTEESTGEISDDSKVEEAIESIEKETGKSKTTDIPGVVLDTFQVTQGESLPTEETNLTGKESSAEEKIEESLSLMSNADGPFSSDGDNMSCLIEEEASRNLEGAPLKAEKENETEDNNETKDNKIETEEDLQAVAETSVASKSAESIIMESKSEMDNMTAEDDIKNEEPKELCENFVGVAKVEEIENHDGTNECVSTKEIVQSSEEDKKEEETPKIEVCSHHEPTSVVEQSREFEVEKTEQSFKEEHRVADISPQSIEQEAVEIPKENESKAEESEGKNKIEQVVEESNTDTIETSPEEKPPESEPELEHLLTSMSDKNEAFSSDTAKMPCLMEEEVAQNLEEAQAPQEEEHVKETDDIKDNEIETEEDVQKSAETSDASKSTECTNMSLEPTGEKILQSPGDDKKEETTSKTEANSVGVDTEKQTLKEEIMVDQSSELVVEKIEQSSGEDDIEAKMAKEDSEITQKVDEDLDAKKQNVEGCAAENNFEASKTADFISSKENQSMEDTKEGLLSSTVEKETVEESSQEDEIKAVKLKEEVDELSSAFIQKIEETNSRKETVSETLKDSAESNVNSSPKEINECLVEKSSLGVGGVRRNQSK</sequence>
<accession>A0ACC1CBE8</accession>
<dbReference type="Proteomes" id="UP001164250">
    <property type="component" value="Chromosome 1"/>
</dbReference>
<dbReference type="EMBL" id="CM047897">
    <property type="protein sequence ID" value="KAJ0112829.1"/>
    <property type="molecule type" value="Genomic_DNA"/>
</dbReference>
<gene>
    <name evidence="1" type="ORF">Patl1_02822</name>
</gene>
<evidence type="ECO:0000313" key="1">
    <source>
        <dbReference type="EMBL" id="KAJ0112829.1"/>
    </source>
</evidence>
<evidence type="ECO:0000313" key="2">
    <source>
        <dbReference type="Proteomes" id="UP001164250"/>
    </source>
</evidence>
<organism evidence="1 2">
    <name type="scientific">Pistacia atlantica</name>
    <dbReference type="NCBI Taxonomy" id="434234"/>
    <lineage>
        <taxon>Eukaryota</taxon>
        <taxon>Viridiplantae</taxon>
        <taxon>Streptophyta</taxon>
        <taxon>Embryophyta</taxon>
        <taxon>Tracheophyta</taxon>
        <taxon>Spermatophyta</taxon>
        <taxon>Magnoliopsida</taxon>
        <taxon>eudicotyledons</taxon>
        <taxon>Gunneridae</taxon>
        <taxon>Pentapetalae</taxon>
        <taxon>rosids</taxon>
        <taxon>malvids</taxon>
        <taxon>Sapindales</taxon>
        <taxon>Anacardiaceae</taxon>
        <taxon>Pistacia</taxon>
    </lineage>
</organism>
<protein>
    <submittedName>
        <fullName evidence="1">Uncharacterized protein</fullName>
    </submittedName>
</protein>
<reference evidence="2" key="1">
    <citation type="journal article" date="2023" name="G3 (Bethesda)">
        <title>Genome assembly and association tests identify interacting loci associated with vigor, precocity, and sex in interspecific pistachio rootstocks.</title>
        <authorList>
            <person name="Palmer W."/>
            <person name="Jacygrad E."/>
            <person name="Sagayaradj S."/>
            <person name="Cavanaugh K."/>
            <person name="Han R."/>
            <person name="Bertier L."/>
            <person name="Beede B."/>
            <person name="Kafkas S."/>
            <person name="Golino D."/>
            <person name="Preece J."/>
            <person name="Michelmore R."/>
        </authorList>
    </citation>
    <scope>NUCLEOTIDE SEQUENCE [LARGE SCALE GENOMIC DNA]</scope>
</reference>
<name>A0ACC1CBE8_9ROSI</name>